<reference evidence="1 2" key="1">
    <citation type="submission" date="2019-09" db="EMBL/GenBank/DDBJ databases">
        <title>NBRP : Genome information of microbial organism related human and environment.</title>
        <authorList>
            <person name="Hattori M."/>
            <person name="Oshima K."/>
            <person name="Inaba H."/>
            <person name="Suda W."/>
            <person name="Sakamoto M."/>
            <person name="Iino T."/>
            <person name="Kitahara M."/>
            <person name="Oshida Y."/>
            <person name="Iida T."/>
            <person name="Kudo T."/>
            <person name="Itoh T."/>
            <person name="Ohkuma M."/>
        </authorList>
    </citation>
    <scope>NUCLEOTIDE SEQUENCE [LARGE SCALE GENOMIC DNA]</scope>
    <source>
        <strain evidence="1 2">Q-1</strain>
    </source>
</reference>
<comment type="caution">
    <text evidence="1">The sequence shown here is derived from an EMBL/GenBank/DDBJ whole genome shotgun (WGS) entry which is preliminary data.</text>
</comment>
<evidence type="ECO:0000313" key="1">
    <source>
        <dbReference type="EMBL" id="GER04171.1"/>
    </source>
</evidence>
<accession>A0A5A7N792</accession>
<protein>
    <recommendedName>
        <fullName evidence="3">Bacteriophage tail tape measure N-terminal domain-containing protein</fullName>
    </recommendedName>
</protein>
<organism evidence="1 2">
    <name type="scientific">Iodidimonas nitroreducens</name>
    <dbReference type="NCBI Taxonomy" id="1236968"/>
    <lineage>
        <taxon>Bacteria</taxon>
        <taxon>Pseudomonadati</taxon>
        <taxon>Pseudomonadota</taxon>
        <taxon>Alphaproteobacteria</taxon>
        <taxon>Iodidimonadales</taxon>
        <taxon>Iodidimonadaceae</taxon>
        <taxon>Iodidimonas</taxon>
    </lineage>
</organism>
<dbReference type="Proteomes" id="UP000324996">
    <property type="component" value="Unassembled WGS sequence"/>
</dbReference>
<dbReference type="EMBL" id="BKCN01000008">
    <property type="protein sequence ID" value="GER04171.1"/>
    <property type="molecule type" value="Genomic_DNA"/>
</dbReference>
<evidence type="ECO:0000313" key="2">
    <source>
        <dbReference type="Proteomes" id="UP000324996"/>
    </source>
</evidence>
<name>A0A5A7N792_9PROT</name>
<proteinExistence type="predicted"/>
<gene>
    <name evidence="1" type="ORF">JCM17846_18530</name>
</gene>
<sequence>MVRQQQLLTARNKEQVAAQRAQEQAARAAQTASKELARQREQDFRDLSRNFFNLFSDQGTSFWQAFKAAGLSALSDLAAAAVLGDAVAGQSAARRSGPLGGVLSGLLGGRAPAGAQASASPVPAGVFARGVPNLLAGTVPGALPNVFDPDGAAKGVSKALTDDDFLGTLGRSFSDTFKGSFKEFGTLATDVFGSLGLDFGDATKGISETLGQVGGGAATGFAAASVLKGLGIEGSQTGGAIGGGIGSFVPIPGAEIFGGLLGSVLGGLLKSTPFGVATVNSEQFGRFGIDSFGRGSGRENQAITFANQTISTIEQIVSGIGGQIASGINLGTIGTRGKKFTFDPAGQGRTKGDGVFQFGTQEEALAAQLSTALSRGIVDGVGATAGRILRSATATTIEQVIEDAAKLESVPRRLKALTDPLGAALDDLNREFTDLQNTFLAVGASTSELAALEELFVLERERILKDQADAQSRVLRDFLETLQIGESSPLSLRDQRALIAPQFEAFEAQIASGQQVDQAEFTRVASQLLDIERQLSGSTAGFFALFDDVRELTEMAIQNSERGGSGVEDVANPFPDMGLVEDATSATARETSAMRDLLERANDTLASINRTLGGGALANTIGVAFPDRAFAR</sequence>
<evidence type="ECO:0008006" key="3">
    <source>
        <dbReference type="Google" id="ProtNLM"/>
    </source>
</evidence>
<keyword evidence="2" id="KW-1185">Reference proteome</keyword>
<dbReference type="AlphaFoldDB" id="A0A5A7N792"/>